<dbReference type="STRING" id="39060.SAMN05660706_10410"/>
<protein>
    <submittedName>
        <fullName evidence="1">Uncharacterized protein</fullName>
    </submittedName>
</protein>
<gene>
    <name evidence="1" type="ORF">SAMN05660706_10410</name>
</gene>
<dbReference type="Proteomes" id="UP000199584">
    <property type="component" value="Unassembled WGS sequence"/>
</dbReference>
<keyword evidence="2" id="KW-1185">Reference proteome</keyword>
<dbReference type="EMBL" id="FOYM01000004">
    <property type="protein sequence ID" value="SFQ99019.1"/>
    <property type="molecule type" value="Genomic_DNA"/>
</dbReference>
<proteinExistence type="predicted"/>
<accession>A0A1I6D0M2</accession>
<dbReference type="RefSeq" id="WP_165608161.1">
    <property type="nucleotide sequence ID" value="NZ_FOYM01000004.1"/>
</dbReference>
<organism evidence="1 2">
    <name type="scientific">Desulfoscipio geothermicus DSM 3669</name>
    <dbReference type="NCBI Taxonomy" id="1121426"/>
    <lineage>
        <taxon>Bacteria</taxon>
        <taxon>Bacillati</taxon>
        <taxon>Bacillota</taxon>
        <taxon>Clostridia</taxon>
        <taxon>Eubacteriales</taxon>
        <taxon>Desulfallaceae</taxon>
        <taxon>Desulfoscipio</taxon>
    </lineage>
</organism>
<dbReference type="AlphaFoldDB" id="A0A1I6D0M2"/>
<sequence>MIKTDTLAKNYKEHGAPSEVLTRVMLREVYRMDVEIVNSAGAIHIVPICRHTC</sequence>
<reference evidence="2" key="1">
    <citation type="submission" date="2016-10" db="EMBL/GenBank/DDBJ databases">
        <authorList>
            <person name="Varghese N."/>
            <person name="Submissions S."/>
        </authorList>
    </citation>
    <scope>NUCLEOTIDE SEQUENCE [LARGE SCALE GENOMIC DNA]</scope>
    <source>
        <strain evidence="2">DSM 3669</strain>
    </source>
</reference>
<evidence type="ECO:0000313" key="1">
    <source>
        <dbReference type="EMBL" id="SFQ99019.1"/>
    </source>
</evidence>
<evidence type="ECO:0000313" key="2">
    <source>
        <dbReference type="Proteomes" id="UP000199584"/>
    </source>
</evidence>
<name>A0A1I6D0M2_9FIRM</name>